<evidence type="ECO:0000259" key="2">
    <source>
        <dbReference type="Pfam" id="PF03795"/>
    </source>
</evidence>
<dbReference type="OrthoDB" id="7782105at2"/>
<dbReference type="PANTHER" id="PTHR35174">
    <property type="entry name" value="BLL7171 PROTEIN-RELATED"/>
    <property type="match status" value="1"/>
</dbReference>
<dbReference type="InterPro" id="IPR011008">
    <property type="entry name" value="Dimeric_a/b-barrel"/>
</dbReference>
<evidence type="ECO:0000313" key="4">
    <source>
        <dbReference type="Proteomes" id="UP000241964"/>
    </source>
</evidence>
<evidence type="ECO:0000256" key="1">
    <source>
        <dbReference type="ARBA" id="ARBA00007689"/>
    </source>
</evidence>
<dbReference type="Pfam" id="PF03795">
    <property type="entry name" value="YCII"/>
    <property type="match status" value="1"/>
</dbReference>
<dbReference type="EMBL" id="PYAS01000008">
    <property type="protein sequence ID" value="PSL27296.1"/>
    <property type="molecule type" value="Genomic_DNA"/>
</dbReference>
<dbReference type="Proteomes" id="UP000241964">
    <property type="component" value="Unassembled WGS sequence"/>
</dbReference>
<feature type="domain" description="YCII-related" evidence="2">
    <location>
        <begin position="4"/>
        <end position="110"/>
    </location>
</feature>
<accession>A0A2P8FZZ3</accession>
<reference evidence="3 4" key="1">
    <citation type="submission" date="2018-03" db="EMBL/GenBank/DDBJ databases">
        <title>Genomic Encyclopedia of Archaeal and Bacterial Type Strains, Phase II (KMG-II): from individual species to whole genera.</title>
        <authorList>
            <person name="Goeker M."/>
        </authorList>
    </citation>
    <scope>NUCLEOTIDE SEQUENCE [LARGE SCALE GENOMIC DNA]</scope>
    <source>
        <strain evidence="3 4">DSM 29057</strain>
    </source>
</reference>
<dbReference type="PANTHER" id="PTHR35174:SF1">
    <property type="entry name" value="BLL0086 PROTEIN"/>
    <property type="match status" value="1"/>
</dbReference>
<dbReference type="AlphaFoldDB" id="A0A2P8FZZ3"/>
<sequence>MKDFMFVFRNDPSTLADRSPEDMQASMQKWMDWIGGIAAQGKLIDRGNRLNAAGKVVKPSQAIVDGPYIETKESVGGYTMVRAESLDEAAEMAKGCPILLFGGNVEVREIDRM</sequence>
<protein>
    <recommendedName>
        <fullName evidence="2">YCII-related domain-containing protein</fullName>
    </recommendedName>
</protein>
<dbReference type="RefSeq" id="WP_106596702.1">
    <property type="nucleotide sequence ID" value="NZ_PYAS01000008.1"/>
</dbReference>
<evidence type="ECO:0000313" key="3">
    <source>
        <dbReference type="EMBL" id="PSL27296.1"/>
    </source>
</evidence>
<dbReference type="Gene3D" id="3.30.70.1060">
    <property type="entry name" value="Dimeric alpha+beta barrel"/>
    <property type="match status" value="1"/>
</dbReference>
<organism evidence="3 4">
    <name type="scientific">Dyadobacter jiangsuensis</name>
    <dbReference type="NCBI Taxonomy" id="1591085"/>
    <lineage>
        <taxon>Bacteria</taxon>
        <taxon>Pseudomonadati</taxon>
        <taxon>Bacteroidota</taxon>
        <taxon>Cytophagia</taxon>
        <taxon>Cytophagales</taxon>
        <taxon>Spirosomataceae</taxon>
        <taxon>Dyadobacter</taxon>
    </lineage>
</organism>
<proteinExistence type="inferred from homology"/>
<dbReference type="SUPFAM" id="SSF54909">
    <property type="entry name" value="Dimeric alpha+beta barrel"/>
    <property type="match status" value="1"/>
</dbReference>
<comment type="caution">
    <text evidence="3">The sequence shown here is derived from an EMBL/GenBank/DDBJ whole genome shotgun (WGS) entry which is preliminary data.</text>
</comment>
<gene>
    <name evidence="3" type="ORF">CLV60_108152</name>
</gene>
<keyword evidence="4" id="KW-1185">Reference proteome</keyword>
<name>A0A2P8FZZ3_9BACT</name>
<dbReference type="InterPro" id="IPR005545">
    <property type="entry name" value="YCII"/>
</dbReference>
<comment type="similarity">
    <text evidence="1">Belongs to the YciI family.</text>
</comment>